<gene>
    <name evidence="7" type="ORF">D9756_001267</name>
</gene>
<feature type="compositionally biased region" description="Acidic residues" evidence="5">
    <location>
        <begin position="388"/>
        <end position="405"/>
    </location>
</feature>
<dbReference type="Proteomes" id="UP000559027">
    <property type="component" value="Unassembled WGS sequence"/>
</dbReference>
<keyword evidence="8" id="KW-1185">Reference proteome</keyword>
<feature type="compositionally biased region" description="Low complexity" evidence="5">
    <location>
        <begin position="67"/>
        <end position="80"/>
    </location>
</feature>
<keyword evidence="3 4" id="KW-0862">Zinc</keyword>
<dbReference type="SUPFAM" id="SSF90229">
    <property type="entry name" value="CCCH zinc finger"/>
    <property type="match status" value="1"/>
</dbReference>
<evidence type="ECO:0000256" key="4">
    <source>
        <dbReference type="PROSITE-ProRule" id="PRU00723"/>
    </source>
</evidence>
<dbReference type="Pfam" id="PF00642">
    <property type="entry name" value="zf-CCCH"/>
    <property type="match status" value="1"/>
</dbReference>
<comment type="caution">
    <text evidence="7">The sequence shown here is derived from an EMBL/GenBank/DDBJ whole genome shotgun (WGS) entry which is preliminary data.</text>
</comment>
<evidence type="ECO:0000256" key="5">
    <source>
        <dbReference type="SAM" id="MobiDB-lite"/>
    </source>
</evidence>
<dbReference type="PRINTS" id="PR00300">
    <property type="entry name" value="CLPPROTEASEA"/>
</dbReference>
<reference evidence="7 8" key="1">
    <citation type="journal article" date="2020" name="ISME J.">
        <title>Uncovering the hidden diversity of litter-decomposition mechanisms in mushroom-forming fungi.</title>
        <authorList>
            <person name="Floudas D."/>
            <person name="Bentzer J."/>
            <person name="Ahren D."/>
            <person name="Johansson T."/>
            <person name="Persson P."/>
            <person name="Tunlid A."/>
        </authorList>
    </citation>
    <scope>NUCLEOTIDE SEQUENCE [LARGE SCALE GENOMIC DNA]</scope>
    <source>
        <strain evidence="7 8">CBS 146.42</strain>
    </source>
</reference>
<dbReference type="GO" id="GO:0005524">
    <property type="term" value="F:ATP binding"/>
    <property type="evidence" value="ECO:0007669"/>
    <property type="project" value="InterPro"/>
</dbReference>
<keyword evidence="1 4" id="KW-0479">Metal-binding</keyword>
<feature type="region of interest" description="Disordered" evidence="5">
    <location>
        <begin position="615"/>
        <end position="807"/>
    </location>
</feature>
<dbReference type="InterPro" id="IPR036770">
    <property type="entry name" value="Ankyrin_rpt-contain_sf"/>
</dbReference>
<feature type="region of interest" description="Disordered" evidence="5">
    <location>
        <begin position="176"/>
        <end position="215"/>
    </location>
</feature>
<dbReference type="EMBL" id="JAACJO010000005">
    <property type="protein sequence ID" value="KAF5358309.1"/>
    <property type="molecule type" value="Genomic_DNA"/>
</dbReference>
<dbReference type="GO" id="GO:0016887">
    <property type="term" value="F:ATP hydrolysis activity"/>
    <property type="evidence" value="ECO:0007669"/>
    <property type="project" value="InterPro"/>
</dbReference>
<dbReference type="PANTHER" id="PTHR48125">
    <property type="entry name" value="LP07818P1"/>
    <property type="match status" value="1"/>
</dbReference>
<feature type="region of interest" description="Disordered" evidence="5">
    <location>
        <begin position="383"/>
        <end position="405"/>
    </location>
</feature>
<dbReference type="InterPro" id="IPR000571">
    <property type="entry name" value="Znf_CCCH"/>
</dbReference>
<name>A0A8H5G4G7_9AGAR</name>
<feature type="domain" description="C3H1-type" evidence="6">
    <location>
        <begin position="9"/>
        <end position="36"/>
    </location>
</feature>
<evidence type="ECO:0000256" key="3">
    <source>
        <dbReference type="ARBA" id="ARBA00022833"/>
    </source>
</evidence>
<feature type="zinc finger region" description="C3H1-type" evidence="4">
    <location>
        <begin position="9"/>
        <end position="36"/>
    </location>
</feature>
<dbReference type="InterPro" id="IPR001270">
    <property type="entry name" value="ClpA/B"/>
</dbReference>
<feature type="region of interest" description="Disordered" evidence="5">
    <location>
        <begin position="38"/>
        <end position="80"/>
    </location>
</feature>
<protein>
    <recommendedName>
        <fullName evidence="6">C3H1-type domain-containing protein</fullName>
    </recommendedName>
</protein>
<feature type="compositionally biased region" description="Polar residues" evidence="5">
    <location>
        <begin position="340"/>
        <end position="353"/>
    </location>
</feature>
<feature type="compositionally biased region" description="Low complexity" evidence="5">
    <location>
        <begin position="798"/>
        <end position="807"/>
    </location>
</feature>
<dbReference type="PANTHER" id="PTHR48125:SF10">
    <property type="entry name" value="OS12G0136300 PROTEIN"/>
    <property type="match status" value="1"/>
</dbReference>
<feature type="compositionally biased region" description="Polar residues" evidence="5">
    <location>
        <begin position="751"/>
        <end position="793"/>
    </location>
</feature>
<feature type="compositionally biased region" description="Polar residues" evidence="5">
    <location>
        <begin position="615"/>
        <end position="626"/>
    </location>
</feature>
<dbReference type="GO" id="GO:0008270">
    <property type="term" value="F:zinc ion binding"/>
    <property type="evidence" value="ECO:0007669"/>
    <property type="project" value="UniProtKB-KW"/>
</dbReference>
<dbReference type="SMART" id="SM00356">
    <property type="entry name" value="ZnF_C3H1"/>
    <property type="match status" value="1"/>
</dbReference>
<dbReference type="Gene3D" id="3.40.50.300">
    <property type="entry name" value="P-loop containing nucleotide triphosphate hydrolases"/>
    <property type="match status" value="1"/>
</dbReference>
<evidence type="ECO:0000256" key="1">
    <source>
        <dbReference type="ARBA" id="ARBA00022723"/>
    </source>
</evidence>
<dbReference type="OrthoDB" id="47330at2759"/>
<dbReference type="InterPro" id="IPR011704">
    <property type="entry name" value="ATPase_dyneun-rel_AAA"/>
</dbReference>
<organism evidence="7 8">
    <name type="scientific">Leucocoprinus leucothites</name>
    <dbReference type="NCBI Taxonomy" id="201217"/>
    <lineage>
        <taxon>Eukaryota</taxon>
        <taxon>Fungi</taxon>
        <taxon>Dikarya</taxon>
        <taxon>Basidiomycota</taxon>
        <taxon>Agaricomycotina</taxon>
        <taxon>Agaricomycetes</taxon>
        <taxon>Agaricomycetidae</taxon>
        <taxon>Agaricales</taxon>
        <taxon>Agaricineae</taxon>
        <taxon>Agaricaceae</taxon>
        <taxon>Leucocoprinus</taxon>
    </lineage>
</organism>
<dbReference type="InterPro" id="IPR036855">
    <property type="entry name" value="Znf_CCCH_sf"/>
</dbReference>
<dbReference type="Pfam" id="PF07728">
    <property type="entry name" value="AAA_5"/>
    <property type="match status" value="1"/>
</dbReference>
<dbReference type="InterPro" id="IPR027417">
    <property type="entry name" value="P-loop_NTPase"/>
</dbReference>
<feature type="compositionally biased region" description="Low complexity" evidence="5">
    <location>
        <begin position="739"/>
        <end position="749"/>
    </location>
</feature>
<evidence type="ECO:0000313" key="7">
    <source>
        <dbReference type="EMBL" id="KAF5358309.1"/>
    </source>
</evidence>
<dbReference type="PROSITE" id="PS50103">
    <property type="entry name" value="ZF_C3H1"/>
    <property type="match status" value="1"/>
</dbReference>
<sequence length="1344" mass="147158">MSLPEPAWRVRTRPCPFYQRGRCIFANSCNFLHSVPSQPTPDARISGEHADNRSSSIHSTPAKPPVISIESPHSIRSPRSPRLTGLLLALKDVLGDDPEDNLDPESVDQNVAVTLSNTSWSDGSTTFVEESTPSLAKNLENCSPSAPSHSIAPFETHEPLLDDQHSFVHDYLTYDNIDSDAGSPSSQHPDTPSQNDTSTAHAFTPTPQPLINTINSSPVVEDGEEQHADSMHLGARDDLLSPVEISHLQLANFARASTDLTEHIDEDMDTWRPLLSLALPFALSPPRSPAVTSTFELLGSPFGSPGARVLSPRISAFIGRHSTASGGEPEAPGPHDSDLDSPQNRPIPTSAQISPAFPPAAGPYEPETVANTFENQVEHQVLARTDNDFVEEGDVQQERVDEEMTEEEVNGDILFESDLQQSPDLDGVYAATYNDTRNSLQQDAHASIKCSSRTSPRSLYPQQVESFRSPIASSSIISDAQQLEGTRSIADPVQSVNKQLSPPAESLPASLTLTPEAPLDDQGTEAIFSSLAQDILSVIPSNTRLLEVEDSEPVAAGNVSNVNEDVRSTYLGTPEEDNRGDGGSFMSLYEVYSDFSSSPPQGSASLIEVQDYRSTDITPGESSNIRNHLMRNESPSSNMPLRSRHSFSASSRANGFGSPDENLDGLGSPTTGDGGSRKVPFGWRNSRVSSRSSKTSRTSRTSRTIVRPSLQALTSPPPADEPPSLSSSPSSPLPPPSRPSSHLKPLRLSVILNSQSQQPRSAPPYVSSTLQHGRQQSANCHESMSISRVSSNHRMSHNHSVSSRFSSISDRMRNNLAASDNRIPSPLTSDNFAQLSNFDPLQSAPLPYSHIWRRASIHSIVSQDEYSSTSSRYSDRGIRPIDEEDDDYDEHEYREHHVEYKEDASGRAYQQITPPPIPPPPHSAPVVQQTDRPFYHAVSTAKPTLMFAIASDDVAEVRRVLENGDAGPNDTVGPQTALEFALTNENLQNKMEIVKTLLAYGADPRVVKQPSATVAQHRRASVSVGGEPPRVAEEPAATLLMDVVDPATRYYVERADAPHTRRTSALIHRSFFRPLTRVRYELIGQDCVLEQLFRVLSIQSRGLSTAPIVVLLCGPSGHGKSLLARKFGYLLDVPTHTVNMTTLKSTHDLWQSHSMSPYETPTTCTLAEFLINNEGKRCVVVLDEIEKTNEETLWSLLMPWELGRCLFEAGNRHIDVRNVVWLGTSNIGHDLVFKHYESRARPDELMAREEYVELMGLLRPLVSERLGASVLSRVTTVLPFVPFTLEEKKAICSEALYSLGGEDVRTLSSRTVESVIQGALASYCAAEGARSLHRAISNQLMDII</sequence>
<keyword evidence="2 4" id="KW-0863">Zinc-finger</keyword>
<feature type="compositionally biased region" description="Low complexity" evidence="5">
    <location>
        <begin position="684"/>
        <end position="709"/>
    </location>
</feature>
<feature type="region of interest" description="Disordered" evidence="5">
    <location>
        <begin position="320"/>
        <end position="367"/>
    </location>
</feature>
<dbReference type="SUPFAM" id="SSF52540">
    <property type="entry name" value="P-loop containing nucleoside triphosphate hydrolases"/>
    <property type="match status" value="1"/>
</dbReference>
<evidence type="ECO:0000259" key="6">
    <source>
        <dbReference type="PROSITE" id="PS50103"/>
    </source>
</evidence>
<proteinExistence type="predicted"/>
<evidence type="ECO:0000313" key="8">
    <source>
        <dbReference type="Proteomes" id="UP000559027"/>
    </source>
</evidence>
<feature type="compositionally biased region" description="Polar residues" evidence="5">
    <location>
        <begin position="182"/>
        <end position="201"/>
    </location>
</feature>
<dbReference type="Gene3D" id="4.10.1000.10">
    <property type="entry name" value="Zinc finger, CCCH-type"/>
    <property type="match status" value="1"/>
</dbReference>
<accession>A0A8H5G4G7</accession>
<evidence type="ECO:0000256" key="2">
    <source>
        <dbReference type="ARBA" id="ARBA00022771"/>
    </source>
</evidence>
<dbReference type="Gene3D" id="1.25.40.20">
    <property type="entry name" value="Ankyrin repeat-containing domain"/>
    <property type="match status" value="1"/>
</dbReference>